<keyword evidence="2" id="KW-0804">Transcription</keyword>
<dbReference type="PANTHER" id="PTHR37172">
    <property type="entry name" value="TRANSMEMBRANE PROTEIN"/>
    <property type="match status" value="1"/>
</dbReference>
<dbReference type="PANTHER" id="PTHR37172:SF3">
    <property type="entry name" value="TRANSMEMBRANE PROTEIN"/>
    <property type="match status" value="1"/>
</dbReference>
<evidence type="ECO:0000256" key="1">
    <source>
        <dbReference type="ARBA" id="ARBA00023015"/>
    </source>
</evidence>
<evidence type="ECO:0000256" key="3">
    <source>
        <dbReference type="PROSITE-ProRule" id="PRU01191"/>
    </source>
</evidence>
<evidence type="ECO:0000256" key="2">
    <source>
        <dbReference type="ARBA" id="ARBA00023163"/>
    </source>
</evidence>
<comment type="caution">
    <text evidence="5">The sequence shown here is derived from an EMBL/GenBank/DDBJ whole genome shotgun (WGS) entry which is preliminary data.</text>
</comment>
<dbReference type="InterPro" id="IPR005202">
    <property type="entry name" value="TF_GRAS"/>
</dbReference>
<evidence type="ECO:0000313" key="6">
    <source>
        <dbReference type="Proteomes" id="UP001152561"/>
    </source>
</evidence>
<keyword evidence="4" id="KW-0472">Membrane</keyword>
<keyword evidence="4" id="KW-0812">Transmembrane</keyword>
<feature type="transmembrane region" description="Helical" evidence="4">
    <location>
        <begin position="41"/>
        <end position="70"/>
    </location>
</feature>
<proteinExistence type="inferred from homology"/>
<comment type="caution">
    <text evidence="3">Lacks conserved residue(s) required for the propagation of feature annotation.</text>
</comment>
<comment type="similarity">
    <text evidence="3">Belongs to the GRAS family.</text>
</comment>
<keyword evidence="6" id="KW-1185">Reference proteome</keyword>
<protein>
    <submittedName>
        <fullName evidence="5">Uncharacterized protein</fullName>
    </submittedName>
</protein>
<evidence type="ECO:0000256" key="4">
    <source>
        <dbReference type="SAM" id="Phobius"/>
    </source>
</evidence>
<evidence type="ECO:0000313" key="5">
    <source>
        <dbReference type="EMBL" id="KAJ8535733.1"/>
    </source>
</evidence>
<keyword evidence="4" id="KW-1133">Transmembrane helix</keyword>
<dbReference type="EMBL" id="JAJAGQ010000018">
    <property type="protein sequence ID" value="KAJ8535733.1"/>
    <property type="molecule type" value="Genomic_DNA"/>
</dbReference>
<reference evidence="6" key="1">
    <citation type="journal article" date="2023" name="Proc. Natl. Acad. Sci. U.S.A.">
        <title>Genomic and structural basis for evolution of tropane alkaloid biosynthesis.</title>
        <authorList>
            <person name="Wanga Y.-J."/>
            <person name="Taina T."/>
            <person name="Yua J.-Y."/>
            <person name="Lia J."/>
            <person name="Xua B."/>
            <person name="Chenc J."/>
            <person name="D'Auriad J.C."/>
            <person name="Huanga J.-P."/>
            <person name="Huanga S.-X."/>
        </authorList>
    </citation>
    <scope>NUCLEOTIDE SEQUENCE [LARGE SCALE GENOMIC DNA]</scope>
    <source>
        <strain evidence="6">cv. KIB-2019</strain>
    </source>
</reference>
<dbReference type="Pfam" id="PF03514">
    <property type="entry name" value="GRAS"/>
    <property type="match status" value="1"/>
</dbReference>
<organism evidence="5 6">
    <name type="scientific">Anisodus acutangulus</name>
    <dbReference type="NCBI Taxonomy" id="402998"/>
    <lineage>
        <taxon>Eukaryota</taxon>
        <taxon>Viridiplantae</taxon>
        <taxon>Streptophyta</taxon>
        <taxon>Embryophyta</taxon>
        <taxon>Tracheophyta</taxon>
        <taxon>Spermatophyta</taxon>
        <taxon>Magnoliopsida</taxon>
        <taxon>eudicotyledons</taxon>
        <taxon>Gunneridae</taxon>
        <taxon>Pentapetalae</taxon>
        <taxon>asterids</taxon>
        <taxon>lamiids</taxon>
        <taxon>Solanales</taxon>
        <taxon>Solanaceae</taxon>
        <taxon>Solanoideae</taxon>
        <taxon>Hyoscyameae</taxon>
        <taxon>Anisodus</taxon>
    </lineage>
</organism>
<dbReference type="OrthoDB" id="770224at2759"/>
<dbReference type="AlphaFoldDB" id="A0A9Q1LIH6"/>
<name>A0A9Q1LIH6_9SOLA</name>
<dbReference type="PROSITE" id="PS50985">
    <property type="entry name" value="GRAS"/>
    <property type="match status" value="1"/>
</dbReference>
<feature type="region of interest" description="SAW" evidence="3">
    <location>
        <begin position="190"/>
        <end position="262"/>
    </location>
</feature>
<dbReference type="Proteomes" id="UP001152561">
    <property type="component" value="Unassembled WGS sequence"/>
</dbReference>
<keyword evidence="1" id="KW-0805">Transcription regulation</keyword>
<sequence length="264" mass="30318">MSFGILWWCKLRDEVESLVVVAEVKRDLIGNVGLVDFVGWWLYYVIVAIGMVKVVKALIWLQFVGILWLIQTMQAVVQEMMTRATKDMELVHLFLAAAEEMDQQQFHLASQSIARCLWKASVTGLRPSVVVVCEVEANHNSPSFFNRSVDALFFYSVLFDCFEDCMDRENLVRKRIEVFHIGEGIRNIIAAEDAERFTRNVKLDVWRAYFARFGMVEMELSESSWYQANLISHGSSCSVQNDGKALLVVWKGTPIESVSIWKFL</sequence>
<accession>A0A9Q1LIH6</accession>
<gene>
    <name evidence="5" type="ORF">K7X08_023453</name>
</gene>